<name>A0A2G9ZA83_9BACT</name>
<evidence type="ECO:0000313" key="2">
    <source>
        <dbReference type="Proteomes" id="UP000228812"/>
    </source>
</evidence>
<evidence type="ECO:0008006" key="3">
    <source>
        <dbReference type="Google" id="ProtNLM"/>
    </source>
</evidence>
<evidence type="ECO:0000313" key="1">
    <source>
        <dbReference type="EMBL" id="PIP30063.1"/>
    </source>
</evidence>
<dbReference type="Proteomes" id="UP000228812">
    <property type="component" value="Unassembled WGS sequence"/>
</dbReference>
<dbReference type="Pfam" id="PF13366">
    <property type="entry name" value="PDDEXK_3"/>
    <property type="match status" value="1"/>
</dbReference>
<protein>
    <recommendedName>
        <fullName evidence="3">GxxExxY protein</fullName>
    </recommendedName>
</protein>
<accession>A0A2G9ZA83</accession>
<comment type="caution">
    <text evidence="1">The sequence shown here is derived from an EMBL/GenBank/DDBJ whole genome shotgun (WGS) entry which is preliminary data.</text>
</comment>
<dbReference type="InterPro" id="IPR026350">
    <property type="entry name" value="GxxExxY"/>
</dbReference>
<gene>
    <name evidence="1" type="ORF">COX26_00750</name>
</gene>
<sequence>MIRMMENTRMTKIIYPELSYAITGICFGVHNEKGRFLREKQYGDEIELRLKEKKVPYRREYPIDRAGNIVDFVVDNKVVLEIKAKRLIEKQDFYQVQRYLQTANLKLGLLVNFRNRYLKPVRIVKIETDARHKFV</sequence>
<dbReference type="NCBIfam" id="TIGR04256">
    <property type="entry name" value="GxxExxY"/>
    <property type="match status" value="1"/>
</dbReference>
<dbReference type="EMBL" id="PCRZ01000015">
    <property type="protein sequence ID" value="PIP30063.1"/>
    <property type="molecule type" value="Genomic_DNA"/>
</dbReference>
<proteinExistence type="predicted"/>
<reference evidence="1 2" key="1">
    <citation type="submission" date="2017-09" db="EMBL/GenBank/DDBJ databases">
        <title>Depth-based differentiation of microbial function through sediment-hosted aquifers and enrichment of novel symbionts in the deep terrestrial subsurface.</title>
        <authorList>
            <person name="Probst A.J."/>
            <person name="Ladd B."/>
            <person name="Jarett J.K."/>
            <person name="Geller-Mcgrath D.E."/>
            <person name="Sieber C.M."/>
            <person name="Emerson J.B."/>
            <person name="Anantharaman K."/>
            <person name="Thomas B.C."/>
            <person name="Malmstrom R."/>
            <person name="Stieglmeier M."/>
            <person name="Klingl A."/>
            <person name="Woyke T."/>
            <person name="Ryan C.M."/>
            <person name="Banfield J.F."/>
        </authorList>
    </citation>
    <scope>NUCLEOTIDE SEQUENCE [LARGE SCALE GENOMIC DNA]</scope>
    <source>
        <strain evidence="1">CG23_combo_of_CG06-09_8_20_14_all_54_14</strain>
    </source>
</reference>
<dbReference type="AlphaFoldDB" id="A0A2G9ZA83"/>
<organism evidence="1 2">
    <name type="scientific">Candidatus Jorgensenbacteria bacterium CG23_combo_of_CG06-09_8_20_14_all_54_14</name>
    <dbReference type="NCBI Taxonomy" id="1974595"/>
    <lineage>
        <taxon>Bacteria</taxon>
        <taxon>Candidatus Joergenseniibacteriota</taxon>
    </lineage>
</organism>